<reference evidence="2 3" key="1">
    <citation type="submission" date="2016-10" db="EMBL/GenBank/DDBJ databases">
        <authorList>
            <person name="de Groot N.N."/>
        </authorList>
    </citation>
    <scope>NUCLEOTIDE SEQUENCE [LARGE SCALE GENOMIC DNA]</scope>
    <source>
        <strain evidence="2 3">DSM 23031</strain>
    </source>
</reference>
<proteinExistence type="predicted"/>
<accession>A0A1H6I0P5</accession>
<feature type="transmembrane region" description="Helical" evidence="1">
    <location>
        <begin position="111"/>
        <end position="131"/>
    </location>
</feature>
<evidence type="ECO:0000256" key="1">
    <source>
        <dbReference type="SAM" id="Phobius"/>
    </source>
</evidence>
<dbReference type="RefSeq" id="WP_139265768.1">
    <property type="nucleotide sequence ID" value="NZ_FNWQ01000005.1"/>
</dbReference>
<dbReference type="Proteomes" id="UP000198561">
    <property type="component" value="Unassembled WGS sequence"/>
</dbReference>
<feature type="transmembrane region" description="Helical" evidence="1">
    <location>
        <begin position="161"/>
        <end position="178"/>
    </location>
</feature>
<keyword evidence="1" id="KW-0812">Transmembrane</keyword>
<keyword evidence="1" id="KW-1133">Transmembrane helix</keyword>
<dbReference type="OrthoDB" id="1258680at2"/>
<evidence type="ECO:0000313" key="3">
    <source>
        <dbReference type="Proteomes" id="UP000198561"/>
    </source>
</evidence>
<name>A0A1H6I0P5_CHRCI</name>
<dbReference type="EMBL" id="FNWQ01000005">
    <property type="protein sequence ID" value="SEH40990.1"/>
    <property type="molecule type" value="Genomic_DNA"/>
</dbReference>
<dbReference type="AlphaFoldDB" id="A0A1H6I0P5"/>
<evidence type="ECO:0000313" key="2">
    <source>
        <dbReference type="EMBL" id="SEH40990.1"/>
    </source>
</evidence>
<feature type="transmembrane region" description="Helical" evidence="1">
    <location>
        <begin position="75"/>
        <end position="99"/>
    </location>
</feature>
<sequence>MKLLPRLSNKVLEFLKSPYKPLDNQVSIRVIPILAIFPFAGFIYLVFYMNKFGVGYESLYFNVNDCIAILYEKSVLFFLIAILLIGASLPLLSVIISFLLEDEKKEEFKNWQILIFVILCLGILVFTFYEFKVIPKRGAFWLSILLFLAILIYLFKSKIEGIVMGAVCFMLFCVLYAVTDAESRKKEKPKFDVVLKDDNKPLKILSETDSCRYFIRKTSDYIFIMDSCKNKVITYPTSDLKSASFTP</sequence>
<keyword evidence="1" id="KW-0472">Membrane</keyword>
<feature type="transmembrane region" description="Helical" evidence="1">
    <location>
        <begin position="138"/>
        <end position="155"/>
    </location>
</feature>
<feature type="transmembrane region" description="Helical" evidence="1">
    <location>
        <begin position="26"/>
        <end position="47"/>
    </location>
</feature>
<organism evidence="2 3">
    <name type="scientific">Chryseobacterium culicis</name>
    <dbReference type="NCBI Taxonomy" id="680127"/>
    <lineage>
        <taxon>Bacteria</taxon>
        <taxon>Pseudomonadati</taxon>
        <taxon>Bacteroidota</taxon>
        <taxon>Flavobacteriia</taxon>
        <taxon>Flavobacteriales</taxon>
        <taxon>Weeksellaceae</taxon>
        <taxon>Chryseobacterium group</taxon>
        <taxon>Chryseobacterium</taxon>
    </lineage>
</organism>
<gene>
    <name evidence="2" type="ORF">SAMN05421593_3869</name>
</gene>
<protein>
    <submittedName>
        <fullName evidence="2">Uncharacterized protein</fullName>
    </submittedName>
</protein>